<sequence length="52" mass="6011">MFFMWGQSVMVDIWKNAPASTMIDLSTIILGICEKKDRYTPRISIATKNKFL</sequence>
<proteinExistence type="predicted"/>
<evidence type="ECO:0000313" key="1">
    <source>
        <dbReference type="EMBL" id="ERG94043.1"/>
    </source>
</evidence>
<protein>
    <submittedName>
        <fullName evidence="1">Uncharacterized protein</fullName>
    </submittedName>
</protein>
<dbReference type="AlphaFoldDB" id="U1NBM0"/>
<name>U1NBM0_9EURY</name>
<dbReference type="EMBL" id="KE356561">
    <property type="protein sequence ID" value="ERG94043.1"/>
    <property type="molecule type" value="Genomic_DNA"/>
</dbReference>
<organism evidence="1 2">
    <name type="scientific">Haloquadratum walsbyi J07HQW2</name>
    <dbReference type="NCBI Taxonomy" id="1238425"/>
    <lineage>
        <taxon>Archaea</taxon>
        <taxon>Methanobacteriati</taxon>
        <taxon>Methanobacteriota</taxon>
        <taxon>Stenosarchaea group</taxon>
        <taxon>Halobacteria</taxon>
        <taxon>Halobacteriales</taxon>
        <taxon>Haloferacaceae</taxon>
        <taxon>Haloquadratum</taxon>
    </lineage>
</organism>
<accession>U1NBM0</accession>
<gene>
    <name evidence="1" type="ORF">J07HQW2_00477</name>
</gene>
<evidence type="ECO:0000313" key="2">
    <source>
        <dbReference type="Proteomes" id="UP000030710"/>
    </source>
</evidence>
<dbReference type="Proteomes" id="UP000030710">
    <property type="component" value="Unassembled WGS sequence"/>
</dbReference>
<reference evidence="1 2" key="1">
    <citation type="journal article" date="2013" name="PLoS ONE">
        <title>Assembly-driven community genomics of a hypersaline microbial ecosystem.</title>
        <authorList>
            <person name="Podell S."/>
            <person name="Ugalde J.A."/>
            <person name="Narasingarao P."/>
            <person name="Banfield J.F."/>
            <person name="Heidelberg K.B."/>
            <person name="Allen E.E."/>
        </authorList>
    </citation>
    <scope>NUCLEOTIDE SEQUENCE [LARGE SCALE GENOMIC DNA]</scope>
    <source>
        <strain evidence="2">J07HQW2</strain>
    </source>
</reference>
<dbReference type="HOGENOM" id="CLU_3075277_0_0_2"/>